<sequence length="539" mass="59172">MKLHHSVVGPLLLGITKTLASHDGHLSSLVESRSSSLNWAPCDLDLPDDIKNAMREPGDCATLEVPLDYTNKDDDETVELQLIRFNATKEPFKGSVLWNPGGPGISGIETLAYLGPDFRDIIGGHHHIISFDTRGTGKTIPYACFKNATSATLSRRSDSLPQAELWPYVKNQKWKEINALAEACYETQQKYGRFVGTAFTARDMMRIVDALDEDGKLRYWGISYGTILGQIVASMFPDRMAQVLLDSNSLADAYLTSTGIGGPHDAEKSLIHLFTECVELGTETCQLANYSGPATTVQDLRTAVEKLFQKLIDTPELPADSGLSPDDFPLGGNSILQRLKYAILNYLSSPSTYPTVVEILSYALEGEYKKALDLYQEFPSEWNLGTESFQGIACSDSSFRVENADDLYSMYRAHLAESSFGDAIAADYTGCGVWKFDAAEQTNTNDLRNVNTSFPVLVINGAYDPITSLSHAWQVSSRFRGSRMLVHGGVGHGVTSHASNCTLDAIAGYFTDGVLPEVGTVCKPNMLAFEYAQWLKDRT</sequence>
<dbReference type="InterPro" id="IPR051601">
    <property type="entry name" value="Serine_prot/Carboxylest_S33"/>
</dbReference>
<dbReference type="Proteomes" id="UP000050424">
    <property type="component" value="Unassembled WGS sequence"/>
</dbReference>
<evidence type="ECO:0000256" key="1">
    <source>
        <dbReference type="ARBA" id="ARBA00010088"/>
    </source>
</evidence>
<name>A0A0P7ASX3_9HYPO</name>
<protein>
    <recommendedName>
        <fullName evidence="7">Peptidase S33 tripeptidyl aminopeptidase-like C-terminal domain-containing protein</fullName>
    </recommendedName>
</protein>
<evidence type="ECO:0000313" key="5">
    <source>
        <dbReference type="EMBL" id="KPM35901.1"/>
    </source>
</evidence>
<dbReference type="PANTHER" id="PTHR43248:SF25">
    <property type="entry name" value="AB HYDROLASE-1 DOMAIN-CONTAINING PROTEIN-RELATED"/>
    <property type="match status" value="1"/>
</dbReference>
<dbReference type="Pfam" id="PF00561">
    <property type="entry name" value="Abhydrolase_1"/>
    <property type="match status" value="1"/>
</dbReference>
<evidence type="ECO:0000259" key="4">
    <source>
        <dbReference type="Pfam" id="PF08386"/>
    </source>
</evidence>
<evidence type="ECO:0008006" key="7">
    <source>
        <dbReference type="Google" id="ProtNLM"/>
    </source>
</evidence>
<dbReference type="InterPro" id="IPR029058">
    <property type="entry name" value="AB_hydrolase_fold"/>
</dbReference>
<dbReference type="SUPFAM" id="SSF53474">
    <property type="entry name" value="alpha/beta-Hydrolases"/>
    <property type="match status" value="1"/>
</dbReference>
<feature type="domain" description="Peptidase S33 tripeptidyl aminopeptidase-like C-terminal" evidence="4">
    <location>
        <begin position="420"/>
        <end position="522"/>
    </location>
</feature>
<comment type="similarity">
    <text evidence="1">Belongs to the peptidase S33 family.</text>
</comment>
<reference evidence="5 6" key="1">
    <citation type="submission" date="2015-09" db="EMBL/GenBank/DDBJ databases">
        <title>Draft genome of a European isolate of the apple canker pathogen Neonectria ditissima.</title>
        <authorList>
            <person name="Gomez-Cortecero A."/>
            <person name="Harrison R.J."/>
            <person name="Armitage A.D."/>
        </authorList>
    </citation>
    <scope>NUCLEOTIDE SEQUENCE [LARGE SCALE GENOMIC DNA]</scope>
    <source>
        <strain evidence="5 6">R09/05</strain>
    </source>
</reference>
<organism evidence="5 6">
    <name type="scientific">Neonectria ditissima</name>
    <dbReference type="NCBI Taxonomy" id="78410"/>
    <lineage>
        <taxon>Eukaryota</taxon>
        <taxon>Fungi</taxon>
        <taxon>Dikarya</taxon>
        <taxon>Ascomycota</taxon>
        <taxon>Pezizomycotina</taxon>
        <taxon>Sordariomycetes</taxon>
        <taxon>Hypocreomycetidae</taxon>
        <taxon>Hypocreales</taxon>
        <taxon>Nectriaceae</taxon>
        <taxon>Neonectria</taxon>
    </lineage>
</organism>
<keyword evidence="6" id="KW-1185">Reference proteome</keyword>
<dbReference type="EMBL" id="LKCW01000227">
    <property type="protein sequence ID" value="KPM35901.1"/>
    <property type="molecule type" value="Genomic_DNA"/>
</dbReference>
<proteinExistence type="inferred from homology"/>
<evidence type="ECO:0000256" key="2">
    <source>
        <dbReference type="ARBA" id="ARBA00022801"/>
    </source>
</evidence>
<keyword evidence="2" id="KW-0378">Hydrolase</keyword>
<comment type="caution">
    <text evidence="5">The sequence shown here is derived from an EMBL/GenBank/DDBJ whole genome shotgun (WGS) entry which is preliminary data.</text>
</comment>
<dbReference type="InterPro" id="IPR013595">
    <property type="entry name" value="Pept_S33_TAP-like_C"/>
</dbReference>
<feature type="domain" description="AB hydrolase-1" evidence="3">
    <location>
        <begin position="96"/>
        <end position="251"/>
    </location>
</feature>
<dbReference type="Pfam" id="PF08386">
    <property type="entry name" value="Abhydrolase_4"/>
    <property type="match status" value="1"/>
</dbReference>
<dbReference type="STRING" id="78410.A0A0P7ASX3"/>
<dbReference type="GO" id="GO:0016787">
    <property type="term" value="F:hydrolase activity"/>
    <property type="evidence" value="ECO:0007669"/>
    <property type="project" value="UniProtKB-KW"/>
</dbReference>
<accession>A0A0P7ASX3</accession>
<dbReference type="PANTHER" id="PTHR43248">
    <property type="entry name" value="2-SUCCINYL-6-HYDROXY-2,4-CYCLOHEXADIENE-1-CARBOXYLATE SYNTHASE"/>
    <property type="match status" value="1"/>
</dbReference>
<dbReference type="Gene3D" id="3.40.50.1820">
    <property type="entry name" value="alpha/beta hydrolase"/>
    <property type="match status" value="1"/>
</dbReference>
<dbReference type="OrthoDB" id="425534at2759"/>
<dbReference type="AlphaFoldDB" id="A0A0P7ASX3"/>
<gene>
    <name evidence="5" type="ORF">AK830_g10683</name>
</gene>
<evidence type="ECO:0000313" key="6">
    <source>
        <dbReference type="Proteomes" id="UP000050424"/>
    </source>
</evidence>
<evidence type="ECO:0000259" key="3">
    <source>
        <dbReference type="Pfam" id="PF00561"/>
    </source>
</evidence>
<dbReference type="InterPro" id="IPR000073">
    <property type="entry name" value="AB_hydrolase_1"/>
</dbReference>